<reference evidence="1 2" key="1">
    <citation type="submission" date="2019-09" db="EMBL/GenBank/DDBJ databases">
        <title>Ecophysiology of the spiral-shaped methanotroph Methylospira mobilis as revealed by the complete genome sequence.</title>
        <authorList>
            <person name="Oshkin I.Y."/>
            <person name="Dedysh S.N."/>
            <person name="Miroshnikov K."/>
            <person name="Danilova O.V."/>
            <person name="Hakobyan A."/>
            <person name="Liesack W."/>
        </authorList>
    </citation>
    <scope>NUCLEOTIDE SEQUENCE [LARGE SCALE GENOMIC DNA]</scope>
    <source>
        <strain evidence="1 2">Shm1</strain>
    </source>
</reference>
<dbReference type="EMBL" id="CP044205">
    <property type="protein sequence ID" value="QFY42117.1"/>
    <property type="molecule type" value="Genomic_DNA"/>
</dbReference>
<protein>
    <submittedName>
        <fullName evidence="1">Uncharacterized protein</fullName>
    </submittedName>
</protein>
<organism evidence="1 2">
    <name type="scientific">Candidatus Methylospira mobilis</name>
    <dbReference type="NCBI Taxonomy" id="1808979"/>
    <lineage>
        <taxon>Bacteria</taxon>
        <taxon>Pseudomonadati</taxon>
        <taxon>Pseudomonadota</taxon>
        <taxon>Gammaproteobacteria</taxon>
        <taxon>Methylococcales</taxon>
        <taxon>Methylococcaceae</taxon>
        <taxon>Candidatus Methylospira</taxon>
    </lineage>
</organism>
<gene>
    <name evidence="1" type="ORF">F6R98_05305</name>
</gene>
<name>A0A5Q0BIX6_9GAMM</name>
<dbReference type="AlphaFoldDB" id="A0A5Q0BIX6"/>
<evidence type="ECO:0000313" key="2">
    <source>
        <dbReference type="Proteomes" id="UP000325755"/>
    </source>
</evidence>
<keyword evidence="2" id="KW-1185">Reference proteome</keyword>
<dbReference type="Proteomes" id="UP000325755">
    <property type="component" value="Chromosome"/>
</dbReference>
<dbReference type="KEGG" id="mmob:F6R98_05305"/>
<evidence type="ECO:0000313" key="1">
    <source>
        <dbReference type="EMBL" id="QFY42117.1"/>
    </source>
</evidence>
<accession>A0A5Q0BIX6</accession>
<dbReference type="InParanoid" id="A0A5Q0BIX6"/>
<proteinExistence type="predicted"/>
<dbReference type="RefSeq" id="WP_153248099.1">
    <property type="nucleotide sequence ID" value="NZ_CP044205.1"/>
</dbReference>
<sequence>MKNTSARVASAPMIHIPVAPAENAGTRTPWLALDLAEGCHRSNIPHGYAQDRLSGLIPAQTRMEGFSFTRQIAQGEPTPARRTLKSITCNLLLKSLPALK</sequence>